<organism evidence="6 7">
    <name type="scientific">Halopseudomonas pachastrellae</name>
    <dbReference type="NCBI Taxonomy" id="254161"/>
    <lineage>
        <taxon>Bacteria</taxon>
        <taxon>Pseudomonadati</taxon>
        <taxon>Pseudomonadota</taxon>
        <taxon>Gammaproteobacteria</taxon>
        <taxon>Pseudomonadales</taxon>
        <taxon>Pseudomonadaceae</taxon>
        <taxon>Halopseudomonas</taxon>
    </lineage>
</organism>
<dbReference type="PROSITE" id="PS50850">
    <property type="entry name" value="MFS"/>
    <property type="match status" value="1"/>
</dbReference>
<dbReference type="Pfam" id="PF07690">
    <property type="entry name" value="MFS_1"/>
    <property type="match status" value="1"/>
</dbReference>
<dbReference type="CDD" id="cd17324">
    <property type="entry name" value="MFS_NepI_like"/>
    <property type="match status" value="1"/>
</dbReference>
<accession>A0A1S8DJC9</accession>
<feature type="transmembrane region" description="Helical" evidence="4">
    <location>
        <begin position="306"/>
        <end position="333"/>
    </location>
</feature>
<feature type="transmembrane region" description="Helical" evidence="4">
    <location>
        <begin position="102"/>
        <end position="124"/>
    </location>
</feature>
<feature type="transmembrane region" description="Helical" evidence="4">
    <location>
        <begin position="345"/>
        <end position="365"/>
    </location>
</feature>
<evidence type="ECO:0000256" key="1">
    <source>
        <dbReference type="ARBA" id="ARBA00022692"/>
    </source>
</evidence>
<evidence type="ECO:0000313" key="7">
    <source>
        <dbReference type="Proteomes" id="UP000242847"/>
    </source>
</evidence>
<keyword evidence="1 4" id="KW-0812">Transmembrane</keyword>
<dbReference type="RefSeq" id="WP_090475086.1">
    <property type="nucleotide sequence ID" value="NZ_FOUD01000007.1"/>
</dbReference>
<dbReference type="STRING" id="254161.SAMN05216256_107158"/>
<evidence type="ECO:0000313" key="6">
    <source>
        <dbReference type="EMBL" id="ONM44979.1"/>
    </source>
</evidence>
<evidence type="ECO:0000256" key="4">
    <source>
        <dbReference type="SAM" id="Phobius"/>
    </source>
</evidence>
<evidence type="ECO:0000256" key="3">
    <source>
        <dbReference type="ARBA" id="ARBA00023136"/>
    </source>
</evidence>
<feature type="transmembrane region" description="Helical" evidence="4">
    <location>
        <begin position="281"/>
        <end position="300"/>
    </location>
</feature>
<dbReference type="PROSITE" id="PS51257">
    <property type="entry name" value="PROKAR_LIPOPROTEIN"/>
    <property type="match status" value="1"/>
</dbReference>
<sequence length="406" mass="42123">MPVPEHRGIATGLMFFLAACCGVIVANLYYAQPLVGPVSASLGLNPQASGLIVTLTQIGYVIGLVLVVPLADRLENRKLISAIVLLLALALLGTALSDSALTFLLCSLVIGIGAVAVQIIVPLSAHLASPAYRGRVVGNVMGGLMFGIMLARPVSSMITDMLGSWRWVFVFSAVLMVLLVLVMQRVLPRRAPAASMGYFALLRSMGRLAVETPVLQRRAFYQAMMFGAFSLFWTTTPLLLAGPDYLLSQSGIALFALAGVAGAIAAPVAGQLADRGLTRPATIGAMLSVISAFAITHVSAPGSHLALALLVLAAVLLDLGVSGNVVLGQRLIYALGEAERSRLNAIYMATFFVGGALGSALGAWAYVSGGWLAASLLGSLMPACALLVLWLADPAPAPGSREAETG</sequence>
<feature type="transmembrane region" description="Helical" evidence="4">
    <location>
        <begin position="167"/>
        <end position="187"/>
    </location>
</feature>
<dbReference type="InterPro" id="IPR020846">
    <property type="entry name" value="MFS_dom"/>
</dbReference>
<dbReference type="InterPro" id="IPR036259">
    <property type="entry name" value="MFS_trans_sf"/>
</dbReference>
<proteinExistence type="predicted"/>
<feature type="transmembrane region" description="Helical" evidence="4">
    <location>
        <begin position="371"/>
        <end position="392"/>
    </location>
</feature>
<comment type="caution">
    <text evidence="6">The sequence shown here is derived from an EMBL/GenBank/DDBJ whole genome shotgun (WGS) entry which is preliminary data.</text>
</comment>
<dbReference type="SUPFAM" id="SSF103473">
    <property type="entry name" value="MFS general substrate transporter"/>
    <property type="match status" value="1"/>
</dbReference>
<reference evidence="6 7" key="1">
    <citation type="submission" date="2017-01" db="EMBL/GenBank/DDBJ databases">
        <title>Draft genome sequence of Pseudomonas pachastrellae type strain CCUG 46540T from a deep sea.</title>
        <authorList>
            <person name="Gomila M."/>
            <person name="Mulet M."/>
            <person name="Lalucat J."/>
            <person name="Garcia-Valdes E."/>
        </authorList>
    </citation>
    <scope>NUCLEOTIDE SEQUENCE [LARGE SCALE GENOMIC DNA]</scope>
    <source>
        <strain evidence="6 7">CCUG 46540</strain>
    </source>
</reference>
<dbReference type="InterPro" id="IPR011701">
    <property type="entry name" value="MFS"/>
</dbReference>
<feature type="transmembrane region" description="Helical" evidence="4">
    <location>
        <begin position="219"/>
        <end position="240"/>
    </location>
</feature>
<keyword evidence="7" id="KW-1185">Reference proteome</keyword>
<dbReference type="OrthoDB" id="9815356at2"/>
<protein>
    <submittedName>
        <fullName evidence="6">MFS transporter</fullName>
    </submittedName>
</protein>
<evidence type="ECO:0000256" key="2">
    <source>
        <dbReference type="ARBA" id="ARBA00022989"/>
    </source>
</evidence>
<feature type="transmembrane region" description="Helical" evidence="4">
    <location>
        <begin position="136"/>
        <end position="155"/>
    </location>
</feature>
<feature type="transmembrane region" description="Helical" evidence="4">
    <location>
        <begin position="246"/>
        <end position="269"/>
    </location>
</feature>
<dbReference type="AlphaFoldDB" id="A0A1S8DJC9"/>
<dbReference type="PANTHER" id="PTHR42910">
    <property type="entry name" value="TRANSPORTER SCO4007-RELATED"/>
    <property type="match status" value="1"/>
</dbReference>
<keyword evidence="2 4" id="KW-1133">Transmembrane helix</keyword>
<dbReference type="Gene3D" id="1.20.1250.20">
    <property type="entry name" value="MFS general substrate transporter like domains"/>
    <property type="match status" value="2"/>
</dbReference>
<dbReference type="GO" id="GO:0022857">
    <property type="term" value="F:transmembrane transporter activity"/>
    <property type="evidence" value="ECO:0007669"/>
    <property type="project" value="InterPro"/>
</dbReference>
<keyword evidence="3 4" id="KW-0472">Membrane</keyword>
<dbReference type="EMBL" id="MUBC01000007">
    <property type="protein sequence ID" value="ONM44979.1"/>
    <property type="molecule type" value="Genomic_DNA"/>
</dbReference>
<feature type="transmembrane region" description="Helical" evidence="4">
    <location>
        <begin position="12"/>
        <end position="31"/>
    </location>
</feature>
<feature type="domain" description="Major facilitator superfamily (MFS) profile" evidence="5">
    <location>
        <begin position="7"/>
        <end position="396"/>
    </location>
</feature>
<feature type="transmembrane region" description="Helical" evidence="4">
    <location>
        <begin position="78"/>
        <end position="96"/>
    </location>
</feature>
<dbReference type="Proteomes" id="UP000242847">
    <property type="component" value="Unassembled WGS sequence"/>
</dbReference>
<dbReference type="PANTHER" id="PTHR42910:SF1">
    <property type="entry name" value="MAJOR FACILITATOR SUPERFAMILY (MFS) PROFILE DOMAIN-CONTAINING PROTEIN"/>
    <property type="match status" value="1"/>
</dbReference>
<evidence type="ECO:0000259" key="5">
    <source>
        <dbReference type="PROSITE" id="PS50850"/>
    </source>
</evidence>
<feature type="transmembrane region" description="Helical" evidence="4">
    <location>
        <begin position="51"/>
        <end position="71"/>
    </location>
</feature>
<gene>
    <name evidence="6" type="ORF">BXT89_04475</name>
</gene>
<name>A0A1S8DJC9_9GAMM</name>